<evidence type="ECO:0000313" key="26">
    <source>
        <dbReference type="Proteomes" id="UP000294682"/>
    </source>
</evidence>
<feature type="transmembrane region" description="Helical" evidence="23">
    <location>
        <begin position="385"/>
        <end position="406"/>
    </location>
</feature>
<dbReference type="NCBIfam" id="TIGR00003">
    <property type="entry name" value="copper ion binding protein"/>
    <property type="match status" value="1"/>
</dbReference>
<keyword evidence="8 23" id="KW-0812">Transmembrane</keyword>
<evidence type="ECO:0000313" key="25">
    <source>
        <dbReference type="EMBL" id="TCL45308.1"/>
    </source>
</evidence>
<feature type="transmembrane region" description="Helical" evidence="23">
    <location>
        <begin position="357"/>
        <end position="379"/>
    </location>
</feature>
<protein>
    <recommendedName>
        <fullName evidence="4">Copper-exporting P-type ATPase</fullName>
        <ecNumber evidence="3">7.2.2.8</ecNumber>
    </recommendedName>
    <alternativeName>
        <fullName evidence="20">Copper-exporting P-type ATPase A</fullName>
    </alternativeName>
    <alternativeName>
        <fullName evidence="21">Cu(+)-exporting ATPase</fullName>
    </alternativeName>
</protein>
<keyword evidence="13 23" id="KW-0067">ATP-binding</keyword>
<reference evidence="25 26" key="1">
    <citation type="submission" date="2019-03" db="EMBL/GenBank/DDBJ databases">
        <title>Genomic Encyclopedia of Type Strains, Phase IV (KMG-IV): sequencing the most valuable type-strain genomes for metagenomic binning, comparative biology and taxonomic classification.</title>
        <authorList>
            <person name="Goeker M."/>
        </authorList>
    </citation>
    <scope>NUCLEOTIDE SEQUENCE [LARGE SCALE GENOMIC DNA]</scope>
    <source>
        <strain evidence="25 26">DSM 100433</strain>
    </source>
</reference>
<dbReference type="InterPro" id="IPR027256">
    <property type="entry name" value="P-typ_ATPase_IB"/>
</dbReference>
<dbReference type="SFLD" id="SFLDS00003">
    <property type="entry name" value="Haloacid_Dehalogenase"/>
    <property type="match status" value="1"/>
</dbReference>
<evidence type="ECO:0000256" key="18">
    <source>
        <dbReference type="ARBA" id="ARBA00023065"/>
    </source>
</evidence>
<feature type="transmembrane region" description="Helical" evidence="23">
    <location>
        <begin position="95"/>
        <end position="116"/>
    </location>
</feature>
<evidence type="ECO:0000256" key="5">
    <source>
        <dbReference type="ARBA" id="ARBA00022448"/>
    </source>
</evidence>
<keyword evidence="26" id="KW-1185">Reference proteome</keyword>
<keyword evidence="15" id="KW-1278">Translocase</keyword>
<dbReference type="Pfam" id="PF00702">
    <property type="entry name" value="Hydrolase"/>
    <property type="match status" value="1"/>
</dbReference>
<dbReference type="InterPro" id="IPR018303">
    <property type="entry name" value="ATPase_P-typ_P_site"/>
</dbReference>
<dbReference type="EC" id="7.2.2.8" evidence="3"/>
<dbReference type="RefSeq" id="WP_132083639.1">
    <property type="nucleotide sequence ID" value="NZ_SLUK01000001.1"/>
</dbReference>
<feature type="transmembrane region" description="Helical" evidence="23">
    <location>
        <begin position="727"/>
        <end position="746"/>
    </location>
</feature>
<dbReference type="InterPro" id="IPR001757">
    <property type="entry name" value="P_typ_ATPase"/>
</dbReference>
<evidence type="ECO:0000256" key="10">
    <source>
        <dbReference type="ARBA" id="ARBA00022737"/>
    </source>
</evidence>
<dbReference type="Pfam" id="PF00122">
    <property type="entry name" value="E1-E2_ATPase"/>
    <property type="match status" value="1"/>
</dbReference>
<dbReference type="InterPro" id="IPR006121">
    <property type="entry name" value="HMA_dom"/>
</dbReference>
<evidence type="ECO:0000256" key="22">
    <source>
        <dbReference type="ARBA" id="ARBA00049289"/>
    </source>
</evidence>
<dbReference type="Gene3D" id="3.40.50.1000">
    <property type="entry name" value="HAD superfamily/HAD-like"/>
    <property type="match status" value="1"/>
</dbReference>
<evidence type="ECO:0000256" key="12">
    <source>
        <dbReference type="ARBA" id="ARBA00022796"/>
    </source>
</evidence>
<dbReference type="PANTHER" id="PTHR43520">
    <property type="entry name" value="ATP7, ISOFORM B"/>
    <property type="match status" value="1"/>
</dbReference>
<dbReference type="SUPFAM" id="SSF81665">
    <property type="entry name" value="Calcium ATPase, transmembrane domain M"/>
    <property type="match status" value="1"/>
</dbReference>
<evidence type="ECO:0000256" key="8">
    <source>
        <dbReference type="ARBA" id="ARBA00022692"/>
    </source>
</evidence>
<comment type="catalytic activity">
    <reaction evidence="22">
        <text>Cu(+)(in) + ATP + H2O = Cu(+)(out) + ADP + phosphate + H(+)</text>
        <dbReference type="Rhea" id="RHEA:25792"/>
        <dbReference type="ChEBI" id="CHEBI:15377"/>
        <dbReference type="ChEBI" id="CHEBI:15378"/>
        <dbReference type="ChEBI" id="CHEBI:30616"/>
        <dbReference type="ChEBI" id="CHEBI:43474"/>
        <dbReference type="ChEBI" id="CHEBI:49552"/>
        <dbReference type="ChEBI" id="CHEBI:456216"/>
        <dbReference type="EC" id="7.2.2.8"/>
    </reaction>
</comment>
<dbReference type="InterPro" id="IPR036412">
    <property type="entry name" value="HAD-like_sf"/>
</dbReference>
<evidence type="ECO:0000259" key="24">
    <source>
        <dbReference type="PROSITE" id="PS50846"/>
    </source>
</evidence>
<keyword evidence="6 23" id="KW-1003">Cell membrane</keyword>
<keyword evidence="9 23" id="KW-0479">Metal-binding</keyword>
<evidence type="ECO:0000256" key="21">
    <source>
        <dbReference type="ARBA" id="ARBA00033239"/>
    </source>
</evidence>
<dbReference type="Gene3D" id="3.30.70.100">
    <property type="match status" value="2"/>
</dbReference>
<dbReference type="FunFam" id="3.40.50.1000:FF:000144">
    <property type="entry name" value="copper-transporting ATPase 1 isoform X2"/>
    <property type="match status" value="1"/>
</dbReference>
<dbReference type="Proteomes" id="UP000294682">
    <property type="component" value="Unassembled WGS sequence"/>
</dbReference>
<keyword evidence="10" id="KW-0677">Repeat</keyword>
<name>A0A9X8Y9B5_9FIRM</name>
<evidence type="ECO:0000256" key="13">
    <source>
        <dbReference type="ARBA" id="ARBA00022840"/>
    </source>
</evidence>
<dbReference type="InterPro" id="IPR059000">
    <property type="entry name" value="ATPase_P-type_domA"/>
</dbReference>
<dbReference type="PANTHER" id="PTHR43520:SF8">
    <property type="entry name" value="P-TYPE CU(+) TRANSPORTER"/>
    <property type="match status" value="1"/>
</dbReference>
<keyword evidence="19 23" id="KW-0472">Membrane</keyword>
<feature type="domain" description="HMA" evidence="24">
    <location>
        <begin position="1"/>
        <end position="67"/>
    </location>
</feature>
<gene>
    <name evidence="25" type="ORF">EDD78_101291</name>
</gene>
<dbReference type="InterPro" id="IPR017969">
    <property type="entry name" value="Heavy-metal-associated_CS"/>
</dbReference>
<organism evidence="25 26">
    <name type="scientific">Harryflintia acetispora</name>
    <dbReference type="NCBI Taxonomy" id="1849041"/>
    <lineage>
        <taxon>Bacteria</taxon>
        <taxon>Bacillati</taxon>
        <taxon>Bacillota</taxon>
        <taxon>Clostridia</taxon>
        <taxon>Eubacteriales</taxon>
        <taxon>Oscillospiraceae</taxon>
        <taxon>Harryflintia</taxon>
    </lineage>
</organism>
<dbReference type="InterPro" id="IPR036163">
    <property type="entry name" value="HMA_dom_sf"/>
</dbReference>
<dbReference type="PRINTS" id="PR00119">
    <property type="entry name" value="CATATPASE"/>
</dbReference>
<comment type="similarity">
    <text evidence="2 23">Belongs to the cation transport ATPase (P-type) (TC 3.A.3) family. Type IB subfamily.</text>
</comment>
<dbReference type="PROSITE" id="PS50846">
    <property type="entry name" value="HMA_2"/>
    <property type="match status" value="2"/>
</dbReference>
<dbReference type="InterPro" id="IPR044492">
    <property type="entry name" value="P_typ_ATPase_HD_dom"/>
</dbReference>
<sequence length="848" mass="89639">MKEKYDVTGMTCSACSAHVEKAVRGLQGVSGVNVNLLQNSMTVEYDQNALTGAQIIGAVQKAGYGAAPHGAAPAGEQPPPVSGAPGELRQMKRRLMVSIAFLLPLFYISMGHMMGLPLPSFLTGGENALAFAFTQFLLVLPVMYVNRKYYIVGFKTLFHGSPNMDSLIAIGSAASVIYGVWAIYRIGYGLGHGDSALVHQYAMDLYFESASMILTLITVGKYMEAKSKGKTGDAIRQLIALAPKVATVLRDGREVELPIEQVAVGDVVVVRAGERIPVDGTVIEGAAAVDESAITGESLPVEKRVGDPVTGASVSKSGYLRFTAQKVGEDTTLSQIIRLVEEAGGSKAPIQSLADKVSGVFVPVVIAIALLSAAVWLLLGESFAFALSTGIAVLVISCPCALGLATPTAIMVGTGKGAQNGILYKSAEALETAHAIDTVVLDKTGTVTEGRPQVTDLLPAPGVEEEELLRLAASLESPSGHPLGLAIVGEAARRSLPPAAAGEFETVEGEGVKAKIEGRLLHGGNRRMMEHAGVDTAAFDADCERLSASGKTPLYFSCGEEMLGVVAVADIIKPTSKQAVRELQAMGLRVIMLTGDNRRTAEAIRRQLGIDEALAEVLPQDKEQKVRQLQSQGRKVAMIGDGINDAPALARADVGIAIGAGTDIAIESADVVLMHSDLLDAVGAFQLSRSVIRNVRQNLFWAFFYNAVGIPLAAGAFYPLLGLRLSPMFGAAAMSLSSVCVVSNALRLRFWKRKAHVAKPIPEEPENHTETVERGNRQMKKKMMIDGMMCAHCQSHVQKALNAIGGVRATVDLEGKCAHLTLEHDVPDETLKAAVTGAGYAVVSIEAE</sequence>
<comment type="subcellular location">
    <subcellularLocation>
        <location evidence="1">Cell membrane</location>
        <topology evidence="1">Multi-pass membrane protein</topology>
    </subcellularLocation>
</comment>
<dbReference type="GO" id="GO:0055070">
    <property type="term" value="P:copper ion homeostasis"/>
    <property type="evidence" value="ECO:0007669"/>
    <property type="project" value="TreeGrafter"/>
</dbReference>
<keyword evidence="7" id="KW-0597">Phosphoprotein</keyword>
<evidence type="ECO:0000256" key="7">
    <source>
        <dbReference type="ARBA" id="ARBA00022553"/>
    </source>
</evidence>
<evidence type="ECO:0000256" key="15">
    <source>
        <dbReference type="ARBA" id="ARBA00022967"/>
    </source>
</evidence>
<feature type="domain" description="HMA" evidence="24">
    <location>
        <begin position="779"/>
        <end position="843"/>
    </location>
</feature>
<evidence type="ECO:0000256" key="1">
    <source>
        <dbReference type="ARBA" id="ARBA00004651"/>
    </source>
</evidence>
<evidence type="ECO:0000256" key="2">
    <source>
        <dbReference type="ARBA" id="ARBA00006024"/>
    </source>
</evidence>
<dbReference type="FunFam" id="2.70.150.10:FF:000002">
    <property type="entry name" value="Copper-transporting ATPase 1, putative"/>
    <property type="match status" value="1"/>
</dbReference>
<dbReference type="Gene3D" id="2.70.150.10">
    <property type="entry name" value="Calcium-transporting ATPase, cytoplasmic transduction domain A"/>
    <property type="match status" value="1"/>
</dbReference>
<feature type="transmembrane region" description="Helical" evidence="23">
    <location>
        <begin position="206"/>
        <end position="223"/>
    </location>
</feature>
<dbReference type="PROSITE" id="PS00154">
    <property type="entry name" value="ATPASE_E1_E2"/>
    <property type="match status" value="1"/>
</dbReference>
<evidence type="ECO:0000256" key="20">
    <source>
        <dbReference type="ARBA" id="ARBA00029719"/>
    </source>
</evidence>
<dbReference type="InterPro" id="IPR023214">
    <property type="entry name" value="HAD_sf"/>
</dbReference>
<evidence type="ECO:0000256" key="16">
    <source>
        <dbReference type="ARBA" id="ARBA00022989"/>
    </source>
</evidence>
<dbReference type="GO" id="GO:0140581">
    <property type="term" value="F:P-type monovalent copper transporter activity"/>
    <property type="evidence" value="ECO:0007669"/>
    <property type="project" value="UniProtKB-EC"/>
</dbReference>
<dbReference type="PROSITE" id="PS01047">
    <property type="entry name" value="HMA_1"/>
    <property type="match status" value="2"/>
</dbReference>
<dbReference type="InterPro" id="IPR023298">
    <property type="entry name" value="ATPase_P-typ_TM_dom_sf"/>
</dbReference>
<feature type="transmembrane region" description="Helical" evidence="23">
    <location>
        <begin position="167"/>
        <end position="186"/>
    </location>
</feature>
<dbReference type="SFLD" id="SFLDF00027">
    <property type="entry name" value="p-type_atpase"/>
    <property type="match status" value="1"/>
</dbReference>
<dbReference type="FunFam" id="3.30.70.100:FF:000005">
    <property type="entry name" value="Copper-exporting P-type ATPase A"/>
    <property type="match status" value="1"/>
</dbReference>
<dbReference type="NCBIfam" id="TIGR01494">
    <property type="entry name" value="ATPase_P-type"/>
    <property type="match status" value="1"/>
</dbReference>
<dbReference type="InterPro" id="IPR023299">
    <property type="entry name" value="ATPase_P-typ_cyto_dom_N"/>
</dbReference>
<dbReference type="SUPFAM" id="SSF81653">
    <property type="entry name" value="Calcium ATPase, transduction domain A"/>
    <property type="match status" value="1"/>
</dbReference>
<keyword evidence="16 23" id="KW-1133">Transmembrane helix</keyword>
<evidence type="ECO:0000256" key="19">
    <source>
        <dbReference type="ARBA" id="ARBA00023136"/>
    </source>
</evidence>
<dbReference type="NCBIfam" id="TIGR01525">
    <property type="entry name" value="ATPase-IB_hvy"/>
    <property type="match status" value="1"/>
</dbReference>
<keyword evidence="17" id="KW-0186">Copper</keyword>
<dbReference type="EMBL" id="SLUK01000001">
    <property type="protein sequence ID" value="TCL45308.1"/>
    <property type="molecule type" value="Genomic_DNA"/>
</dbReference>
<feature type="transmembrane region" description="Helical" evidence="23">
    <location>
        <begin position="699"/>
        <end position="721"/>
    </location>
</feature>
<dbReference type="AlphaFoldDB" id="A0A9X8Y9B5"/>
<dbReference type="Gene3D" id="3.40.1110.10">
    <property type="entry name" value="Calcium-transporting ATPase, cytoplasmic domain N"/>
    <property type="match status" value="1"/>
</dbReference>
<keyword evidence="18" id="KW-0406">Ion transport</keyword>
<feature type="transmembrane region" description="Helical" evidence="23">
    <location>
        <begin position="128"/>
        <end position="146"/>
    </location>
</feature>
<dbReference type="SUPFAM" id="SSF55008">
    <property type="entry name" value="HMA, heavy metal-associated domain"/>
    <property type="match status" value="2"/>
</dbReference>
<dbReference type="InterPro" id="IPR006122">
    <property type="entry name" value="HMA_Cu_ion-bd"/>
</dbReference>
<dbReference type="SFLD" id="SFLDG00002">
    <property type="entry name" value="C1.7:_P-type_atpase_like"/>
    <property type="match status" value="1"/>
</dbReference>
<comment type="caution">
    <text evidence="25">The sequence shown here is derived from an EMBL/GenBank/DDBJ whole genome shotgun (WGS) entry which is preliminary data.</text>
</comment>
<dbReference type="GO" id="GO:0005507">
    <property type="term" value="F:copper ion binding"/>
    <property type="evidence" value="ECO:0007669"/>
    <property type="project" value="InterPro"/>
</dbReference>
<accession>A0A9X8Y9B5</accession>
<evidence type="ECO:0000256" key="3">
    <source>
        <dbReference type="ARBA" id="ARBA00012517"/>
    </source>
</evidence>
<keyword evidence="5" id="KW-0813">Transport</keyword>
<dbReference type="GO" id="GO:0005886">
    <property type="term" value="C:plasma membrane"/>
    <property type="evidence" value="ECO:0007669"/>
    <property type="project" value="UniProtKB-SubCell"/>
</dbReference>
<evidence type="ECO:0000256" key="14">
    <source>
        <dbReference type="ARBA" id="ARBA00022842"/>
    </source>
</evidence>
<evidence type="ECO:0000256" key="9">
    <source>
        <dbReference type="ARBA" id="ARBA00022723"/>
    </source>
</evidence>
<evidence type="ECO:0000256" key="6">
    <source>
        <dbReference type="ARBA" id="ARBA00022475"/>
    </source>
</evidence>
<dbReference type="CDD" id="cd00371">
    <property type="entry name" value="HMA"/>
    <property type="match status" value="2"/>
</dbReference>
<evidence type="ECO:0000256" key="4">
    <source>
        <dbReference type="ARBA" id="ARBA00015102"/>
    </source>
</evidence>
<proteinExistence type="inferred from homology"/>
<dbReference type="NCBIfam" id="TIGR01511">
    <property type="entry name" value="ATPase-IB1_Cu"/>
    <property type="match status" value="1"/>
</dbReference>
<evidence type="ECO:0000256" key="23">
    <source>
        <dbReference type="RuleBase" id="RU362081"/>
    </source>
</evidence>
<dbReference type="SUPFAM" id="SSF56784">
    <property type="entry name" value="HAD-like"/>
    <property type="match status" value="1"/>
</dbReference>
<dbReference type="GO" id="GO:0005524">
    <property type="term" value="F:ATP binding"/>
    <property type="evidence" value="ECO:0007669"/>
    <property type="project" value="UniProtKB-UniRule"/>
</dbReference>
<dbReference type="InterPro" id="IPR008250">
    <property type="entry name" value="ATPase_P-typ_transduc_dom_A_sf"/>
</dbReference>
<evidence type="ECO:0000256" key="17">
    <source>
        <dbReference type="ARBA" id="ARBA00023008"/>
    </source>
</evidence>
<dbReference type="CDD" id="cd02094">
    <property type="entry name" value="P-type_ATPase_Cu-like"/>
    <property type="match status" value="1"/>
</dbReference>
<keyword evidence="12" id="KW-0187">Copper transport</keyword>
<dbReference type="Pfam" id="PF00403">
    <property type="entry name" value="HMA"/>
    <property type="match status" value="2"/>
</dbReference>
<dbReference type="GO" id="GO:0043682">
    <property type="term" value="F:P-type divalent copper transporter activity"/>
    <property type="evidence" value="ECO:0007669"/>
    <property type="project" value="TreeGrafter"/>
</dbReference>
<keyword evidence="11 23" id="KW-0547">Nucleotide-binding</keyword>
<dbReference type="PRINTS" id="PR00943">
    <property type="entry name" value="CUATPASE"/>
</dbReference>
<dbReference type="GO" id="GO:0016887">
    <property type="term" value="F:ATP hydrolysis activity"/>
    <property type="evidence" value="ECO:0007669"/>
    <property type="project" value="InterPro"/>
</dbReference>
<evidence type="ECO:0000256" key="11">
    <source>
        <dbReference type="ARBA" id="ARBA00022741"/>
    </source>
</evidence>
<keyword evidence="14" id="KW-0460">Magnesium</keyword>